<keyword evidence="1" id="KW-0812">Transmembrane</keyword>
<organism evidence="2 3">
    <name type="scientific">Limosilactobacillus ingluviei DSM 15946</name>
    <dbReference type="NCBI Taxonomy" id="1423760"/>
    <lineage>
        <taxon>Bacteria</taxon>
        <taxon>Bacillati</taxon>
        <taxon>Bacillota</taxon>
        <taxon>Bacilli</taxon>
        <taxon>Lactobacillales</taxon>
        <taxon>Lactobacillaceae</taxon>
        <taxon>Limosilactobacillus</taxon>
    </lineage>
</organism>
<protein>
    <recommendedName>
        <fullName evidence="4">DUF2334 domain-containing protein</fullName>
    </recommendedName>
</protein>
<dbReference type="PATRIC" id="fig|1423760.3.peg.1219"/>
<accession>A0A0R1UDC3</accession>
<feature type="transmembrane region" description="Helical" evidence="1">
    <location>
        <begin position="483"/>
        <end position="502"/>
    </location>
</feature>
<name>A0A0R1UDC3_9LACO</name>
<reference evidence="2 3" key="1">
    <citation type="journal article" date="2015" name="Genome Announc.">
        <title>Expanding the biotechnology potential of lactobacilli through comparative genomics of 213 strains and associated genera.</title>
        <authorList>
            <person name="Sun Z."/>
            <person name="Harris H.M."/>
            <person name="McCann A."/>
            <person name="Guo C."/>
            <person name="Argimon S."/>
            <person name="Zhang W."/>
            <person name="Yang X."/>
            <person name="Jeffery I.B."/>
            <person name="Cooney J.C."/>
            <person name="Kagawa T.F."/>
            <person name="Liu W."/>
            <person name="Song Y."/>
            <person name="Salvetti E."/>
            <person name="Wrobel A."/>
            <person name="Rasinkangas P."/>
            <person name="Parkhill J."/>
            <person name="Rea M.C."/>
            <person name="O'Sullivan O."/>
            <person name="Ritari J."/>
            <person name="Douillard F.P."/>
            <person name="Paul Ross R."/>
            <person name="Yang R."/>
            <person name="Briner A.E."/>
            <person name="Felis G.E."/>
            <person name="de Vos W.M."/>
            <person name="Barrangou R."/>
            <person name="Klaenhammer T.R."/>
            <person name="Caufield P.W."/>
            <person name="Cui Y."/>
            <person name="Zhang H."/>
            <person name="O'Toole P.W."/>
        </authorList>
    </citation>
    <scope>NUCLEOTIDE SEQUENCE [LARGE SCALE GENOMIC DNA]</scope>
    <source>
        <strain evidence="2 3">DSM 15946</strain>
    </source>
</reference>
<gene>
    <name evidence="2" type="ORF">FC43_GL001151</name>
</gene>
<keyword evidence="1" id="KW-0472">Membrane</keyword>
<sequence length="513" mass="57190">MAIVVSLLCQPVVHAADQRPVLLVYDSANVYYDGTKTIDSVQRMLTADGLAVKTVRLANYRQGELNDAAYRGVVTLINWPAAGLSNPRFNTDRAHFSGIKLHIGPNLQADELVDLHAKKGMLIRQQLTLTAHKITEQLPYTDRMEYLAGGAQRDEYGQLNTQNVGQQKILPYGVKVGQNAFLPFWRTNGLAVSCEAKLLADLFNPQAENRPLLVINNVTPTSNLHYLNQLVTALDSNNIPFALSATNVETNTNQFAYQKYMYALRLAELKNGLVFMRVPYLYSYTGKEITAANLRATMSERLQLMVKSGVYPTGLAAPNHWNQDQVLGKVGLKAATNVLLLPNPKTYPQVQRTKFSRSFDRAYYVMSLNGLAKAKTTVALTKAAQSYAVPIALNVKLPRTQAELRQVKKSVLNANLDWENPATETKTRTMTFAKLKLTYHAGTYFVNGEPQNISDAAPVPKHSARSQAHETGLNLILFYQGKFLMAFILVTLLGFGVLIYLGRKAYWAKFKRK</sequence>
<evidence type="ECO:0000313" key="2">
    <source>
        <dbReference type="EMBL" id="KRL91417.1"/>
    </source>
</evidence>
<evidence type="ECO:0000313" key="3">
    <source>
        <dbReference type="Proteomes" id="UP000050816"/>
    </source>
</evidence>
<proteinExistence type="predicted"/>
<dbReference type="Proteomes" id="UP000050816">
    <property type="component" value="Unassembled WGS sequence"/>
</dbReference>
<dbReference type="AlphaFoldDB" id="A0A0R1UDC3"/>
<evidence type="ECO:0000256" key="1">
    <source>
        <dbReference type="SAM" id="Phobius"/>
    </source>
</evidence>
<keyword evidence="1" id="KW-1133">Transmembrane helix</keyword>
<dbReference type="EMBL" id="AZFK01000020">
    <property type="protein sequence ID" value="KRL91417.1"/>
    <property type="molecule type" value="Genomic_DNA"/>
</dbReference>
<comment type="caution">
    <text evidence="2">The sequence shown here is derived from an EMBL/GenBank/DDBJ whole genome shotgun (WGS) entry which is preliminary data.</text>
</comment>
<evidence type="ECO:0008006" key="4">
    <source>
        <dbReference type="Google" id="ProtNLM"/>
    </source>
</evidence>